<dbReference type="Proteomes" id="UP000828390">
    <property type="component" value="Unassembled WGS sequence"/>
</dbReference>
<keyword evidence="2" id="KW-1185">Reference proteome</keyword>
<sequence>MDQQIDTAAEVDKTKFWKMVNPRRKKSESKMNGGIIFHGTVVRDRDEQLQGWGNFFENLYKPSALRDFDEQFLLKTSSAVERTLLSTTTDPNASVSPEVIENIINRGQYRL</sequence>
<comment type="caution">
    <text evidence="1">The sequence shown here is derived from an EMBL/GenBank/DDBJ whole genome shotgun (WGS) entry which is preliminary data.</text>
</comment>
<reference evidence="1" key="2">
    <citation type="submission" date="2020-11" db="EMBL/GenBank/DDBJ databases">
        <authorList>
            <person name="McCartney M.A."/>
            <person name="Auch B."/>
            <person name="Kono T."/>
            <person name="Mallez S."/>
            <person name="Becker A."/>
            <person name="Gohl D.M."/>
            <person name="Silverstein K.A.T."/>
            <person name="Koren S."/>
            <person name="Bechman K.B."/>
            <person name="Herman A."/>
            <person name="Abrahante J.E."/>
            <person name="Garbe J."/>
        </authorList>
    </citation>
    <scope>NUCLEOTIDE SEQUENCE</scope>
    <source>
        <strain evidence="1">Duluth1</strain>
        <tissue evidence="1">Whole animal</tissue>
    </source>
</reference>
<name>A0A9D4JJ50_DREPO</name>
<proteinExistence type="predicted"/>
<evidence type="ECO:0000313" key="1">
    <source>
        <dbReference type="EMBL" id="KAH3812149.1"/>
    </source>
</evidence>
<gene>
    <name evidence="1" type="ORF">DPMN_140572</name>
</gene>
<dbReference type="AlphaFoldDB" id="A0A9D4JJ50"/>
<reference evidence="1" key="1">
    <citation type="journal article" date="2019" name="bioRxiv">
        <title>The Genome of the Zebra Mussel, Dreissena polymorpha: A Resource for Invasive Species Research.</title>
        <authorList>
            <person name="McCartney M.A."/>
            <person name="Auch B."/>
            <person name="Kono T."/>
            <person name="Mallez S."/>
            <person name="Zhang Y."/>
            <person name="Obille A."/>
            <person name="Becker A."/>
            <person name="Abrahante J.E."/>
            <person name="Garbe J."/>
            <person name="Badalamenti J.P."/>
            <person name="Herman A."/>
            <person name="Mangelson H."/>
            <person name="Liachko I."/>
            <person name="Sullivan S."/>
            <person name="Sone E.D."/>
            <person name="Koren S."/>
            <person name="Silverstein K.A.T."/>
            <person name="Beckman K.B."/>
            <person name="Gohl D.M."/>
        </authorList>
    </citation>
    <scope>NUCLEOTIDE SEQUENCE</scope>
    <source>
        <strain evidence="1">Duluth1</strain>
        <tissue evidence="1">Whole animal</tissue>
    </source>
</reference>
<dbReference type="EMBL" id="JAIWYP010000006">
    <property type="protein sequence ID" value="KAH3812149.1"/>
    <property type="molecule type" value="Genomic_DNA"/>
</dbReference>
<protein>
    <submittedName>
        <fullName evidence="1">Uncharacterized protein</fullName>
    </submittedName>
</protein>
<organism evidence="1 2">
    <name type="scientific">Dreissena polymorpha</name>
    <name type="common">Zebra mussel</name>
    <name type="synonym">Mytilus polymorpha</name>
    <dbReference type="NCBI Taxonomy" id="45954"/>
    <lineage>
        <taxon>Eukaryota</taxon>
        <taxon>Metazoa</taxon>
        <taxon>Spiralia</taxon>
        <taxon>Lophotrochozoa</taxon>
        <taxon>Mollusca</taxon>
        <taxon>Bivalvia</taxon>
        <taxon>Autobranchia</taxon>
        <taxon>Heteroconchia</taxon>
        <taxon>Euheterodonta</taxon>
        <taxon>Imparidentia</taxon>
        <taxon>Neoheterodontei</taxon>
        <taxon>Myida</taxon>
        <taxon>Dreissenoidea</taxon>
        <taxon>Dreissenidae</taxon>
        <taxon>Dreissena</taxon>
    </lineage>
</organism>
<accession>A0A9D4JJ50</accession>
<evidence type="ECO:0000313" key="2">
    <source>
        <dbReference type="Proteomes" id="UP000828390"/>
    </source>
</evidence>